<reference evidence="2" key="1">
    <citation type="journal article" date="2017" name="Nat. Ecol. Evol.">
        <title>Genome expansion and lineage-specific genetic innovations in the forest pathogenic fungi Armillaria.</title>
        <authorList>
            <person name="Sipos G."/>
            <person name="Prasanna A.N."/>
            <person name="Walter M.C."/>
            <person name="O'Connor E."/>
            <person name="Balint B."/>
            <person name="Krizsan K."/>
            <person name="Kiss B."/>
            <person name="Hess J."/>
            <person name="Varga T."/>
            <person name="Slot J."/>
            <person name="Riley R."/>
            <person name="Boka B."/>
            <person name="Rigling D."/>
            <person name="Barry K."/>
            <person name="Lee J."/>
            <person name="Mihaltcheva S."/>
            <person name="LaButti K."/>
            <person name="Lipzen A."/>
            <person name="Waldron R."/>
            <person name="Moloney N.M."/>
            <person name="Sperisen C."/>
            <person name="Kredics L."/>
            <person name="Vagvoelgyi C."/>
            <person name="Patrignani A."/>
            <person name="Fitzpatrick D."/>
            <person name="Nagy I."/>
            <person name="Doyle S."/>
            <person name="Anderson J.B."/>
            <person name="Grigoriev I.V."/>
            <person name="Gueldener U."/>
            <person name="Muensterkoetter M."/>
            <person name="Nagy L.G."/>
        </authorList>
    </citation>
    <scope>NUCLEOTIDE SEQUENCE [LARGE SCALE GENOMIC DNA]</scope>
    <source>
        <strain evidence="2">Ar21-2</strain>
    </source>
</reference>
<dbReference type="Proteomes" id="UP000217790">
    <property type="component" value="Unassembled WGS sequence"/>
</dbReference>
<keyword evidence="2" id="KW-1185">Reference proteome</keyword>
<accession>A0A2H3EZ05</accession>
<name>A0A2H3EZ05_ARMGA</name>
<sequence length="184" mass="20548">MSGDSNIGAWIQFAKLTVAAGEMAPFPYIKGVARCIATILEVVELAGKNNEDLQDLAESTGTTIRIIRETVEAYGDTSATFFRDVCVELQIYLECLIAELNTTRRKLKSKRRFLTIQKVSGAIDEYKQRVNNIKADYHVLVSTDSRLAMSEMQEALNATIESQSHCIRGEIHSLGDIQREHATH</sequence>
<organism evidence="1 2">
    <name type="scientific">Armillaria gallica</name>
    <name type="common">Bulbous honey fungus</name>
    <name type="synonym">Armillaria bulbosa</name>
    <dbReference type="NCBI Taxonomy" id="47427"/>
    <lineage>
        <taxon>Eukaryota</taxon>
        <taxon>Fungi</taxon>
        <taxon>Dikarya</taxon>
        <taxon>Basidiomycota</taxon>
        <taxon>Agaricomycotina</taxon>
        <taxon>Agaricomycetes</taxon>
        <taxon>Agaricomycetidae</taxon>
        <taxon>Agaricales</taxon>
        <taxon>Marasmiineae</taxon>
        <taxon>Physalacriaceae</taxon>
        <taxon>Armillaria</taxon>
    </lineage>
</organism>
<evidence type="ECO:0000313" key="2">
    <source>
        <dbReference type="Proteomes" id="UP000217790"/>
    </source>
</evidence>
<dbReference type="AlphaFoldDB" id="A0A2H3EZ05"/>
<evidence type="ECO:0008006" key="3">
    <source>
        <dbReference type="Google" id="ProtNLM"/>
    </source>
</evidence>
<evidence type="ECO:0000313" key="1">
    <source>
        <dbReference type="EMBL" id="PBL04524.1"/>
    </source>
</evidence>
<protein>
    <recommendedName>
        <fullName evidence="3">Fungal N-terminal domain-containing protein</fullName>
    </recommendedName>
</protein>
<dbReference type="OrthoDB" id="2897476at2759"/>
<dbReference type="InParanoid" id="A0A2H3EZ05"/>
<proteinExistence type="predicted"/>
<gene>
    <name evidence="1" type="ORF">ARMGADRAFT_1057240</name>
</gene>
<dbReference type="EMBL" id="KZ293644">
    <property type="protein sequence ID" value="PBL04524.1"/>
    <property type="molecule type" value="Genomic_DNA"/>
</dbReference>